<dbReference type="PANTHER" id="PTHR12205">
    <property type="entry name" value="CENTROMERE/KINETOCHORE PROTEIN ZW10"/>
    <property type="match status" value="1"/>
</dbReference>
<sequence length="815" mass="90962">MSGQLSEQEIFKAVLDFATEGTYPESDQVVAAEFPLSAVSKELELITQARDKVEAEISSLSQENDFDVDEWISQAKQLHADLERSRLTAREIVKQHENTVPLQSNVEDAAAKVNLVEKEIIFNQAVTNTLEEVQSIYRQLDSTLAFCQDGRITNVVENLEAIEHAINQDSYFKYTNAKGLLLENVSSLRQDLVSLLHSRWNQHFKLDHKEGTLVISKDALEETISALAQLDELATANDQFQKDLFLVVMDSILLPDRNGYSHGIQVLEGSIRLEPEPSPASVRDVLDRVGTVFTFLHQSLPLAISSSLSDAFIPAISSKIISHWLLTAIPTELEGLDWFEATLNHVLDFTKLIGSLNWHGQEELVSWVNQAPRLWLTRRRVDSLDQVRKVLSASKGDSRQVERVEKRQIHASDEVLLENSTLDDWDAGWDDQNHDDVDVSAWGLDDDKDDSKATKAKAGVDDDEDDGAGDAWGWAEDDEEDQSFEDTAPNKAATEAKPSRDQSHSGPREITLKESYTITDVPDSILHIIRQQVADSVAISQPANTSTLVSSSGAGLLALPTLILAMFKATASSFYSLKLNSGQMYLYNDSLYLSERVREFADENQLPRLDADVDALARFGKLAYSKEMQTQRTIVTDLLDGAQGFSQCSEQPFLGECDNAVSATVDRLQDVYAEWQPILSHSALLQAIGSLVSTAINKIIIDIVDLGDISEAQSQKLVSFCNQFSRLERLFLPATSDSTEPVPMTAVYVRNWLKFQYLINILESSLADIKFLWLEGELSLEFSADEVVDLIEALFAESDYRRKAIAEIRRASKGR</sequence>
<accession>A0ABR4GQT8</accession>
<dbReference type="Gene3D" id="1.10.357.150">
    <property type="match status" value="1"/>
</dbReference>
<feature type="compositionally biased region" description="Basic and acidic residues" evidence="2">
    <location>
        <begin position="497"/>
        <end position="512"/>
    </location>
</feature>
<evidence type="ECO:0000256" key="1">
    <source>
        <dbReference type="SAM" id="Coils"/>
    </source>
</evidence>
<feature type="compositionally biased region" description="Acidic residues" evidence="2">
    <location>
        <begin position="475"/>
        <end position="484"/>
    </location>
</feature>
<dbReference type="InterPro" id="IPR055148">
    <property type="entry name" value="ZW10_C_2"/>
</dbReference>
<evidence type="ECO:0000313" key="4">
    <source>
        <dbReference type="EMBL" id="KAL2801428.1"/>
    </source>
</evidence>
<feature type="coiled-coil region" evidence="1">
    <location>
        <begin position="36"/>
        <end position="63"/>
    </location>
</feature>
<evidence type="ECO:0000256" key="2">
    <source>
        <dbReference type="SAM" id="MobiDB-lite"/>
    </source>
</evidence>
<proteinExistence type="predicted"/>
<feature type="domain" description="ZW10 C-terminal helical" evidence="3">
    <location>
        <begin position="660"/>
        <end position="808"/>
    </location>
</feature>
<dbReference type="PANTHER" id="PTHR12205:SF0">
    <property type="entry name" value="CENTROMERE_KINETOCHORE PROTEIN ZW10 HOMOLOG"/>
    <property type="match status" value="1"/>
</dbReference>
<reference evidence="4 5" key="1">
    <citation type="submission" date="2024-07" db="EMBL/GenBank/DDBJ databases">
        <title>Section-level genome sequencing and comparative genomics of Aspergillus sections Usti and Cavernicolus.</title>
        <authorList>
            <consortium name="Lawrence Berkeley National Laboratory"/>
            <person name="Nybo J.L."/>
            <person name="Vesth T.C."/>
            <person name="Theobald S."/>
            <person name="Frisvad J.C."/>
            <person name="Larsen T.O."/>
            <person name="Kjaerboelling I."/>
            <person name="Rothschild-Mancinelli K."/>
            <person name="Lyhne E.K."/>
            <person name="Kogle M.E."/>
            <person name="Barry K."/>
            <person name="Clum A."/>
            <person name="Na H."/>
            <person name="Ledsgaard L."/>
            <person name="Lin J."/>
            <person name="Lipzen A."/>
            <person name="Kuo A."/>
            <person name="Riley R."/>
            <person name="Mondo S."/>
            <person name="Labutti K."/>
            <person name="Haridas S."/>
            <person name="Pangalinan J."/>
            <person name="Salamov A.A."/>
            <person name="Simmons B.A."/>
            <person name="Magnuson J.K."/>
            <person name="Chen J."/>
            <person name="Drula E."/>
            <person name="Henrissat B."/>
            <person name="Wiebenga A."/>
            <person name="Lubbers R.J."/>
            <person name="Gomes A.C."/>
            <person name="Makela M.R."/>
            <person name="Stajich J."/>
            <person name="Grigoriev I.V."/>
            <person name="Mortensen U.H."/>
            <person name="De Vries R.P."/>
            <person name="Baker S.E."/>
            <person name="Andersen M.R."/>
        </authorList>
    </citation>
    <scope>NUCLEOTIDE SEQUENCE [LARGE SCALE GENOMIC DNA]</scope>
    <source>
        <strain evidence="4 5">CBS 209.92</strain>
    </source>
</reference>
<name>A0ABR4GQT8_9EURO</name>
<dbReference type="EMBL" id="JBFTWV010000001">
    <property type="protein sequence ID" value="KAL2801428.1"/>
    <property type="molecule type" value="Genomic_DNA"/>
</dbReference>
<keyword evidence="5" id="KW-1185">Reference proteome</keyword>
<evidence type="ECO:0000313" key="5">
    <source>
        <dbReference type="Proteomes" id="UP001610563"/>
    </source>
</evidence>
<dbReference type="InterPro" id="IPR046362">
    <property type="entry name" value="Zw10/DSL1_C_sf"/>
</dbReference>
<protein>
    <recommendedName>
        <fullName evidence="3">ZW10 C-terminal helical domain-containing protein</fullName>
    </recommendedName>
</protein>
<keyword evidence="1" id="KW-0175">Coiled coil</keyword>
<gene>
    <name evidence="4" type="ORF">BJX66DRAFT_289822</name>
</gene>
<evidence type="ECO:0000259" key="3">
    <source>
        <dbReference type="Pfam" id="PF22766"/>
    </source>
</evidence>
<organism evidence="4 5">
    <name type="scientific">Aspergillus keveii</name>
    <dbReference type="NCBI Taxonomy" id="714993"/>
    <lineage>
        <taxon>Eukaryota</taxon>
        <taxon>Fungi</taxon>
        <taxon>Dikarya</taxon>
        <taxon>Ascomycota</taxon>
        <taxon>Pezizomycotina</taxon>
        <taxon>Eurotiomycetes</taxon>
        <taxon>Eurotiomycetidae</taxon>
        <taxon>Eurotiales</taxon>
        <taxon>Aspergillaceae</taxon>
        <taxon>Aspergillus</taxon>
        <taxon>Aspergillus subgen. Nidulantes</taxon>
    </lineage>
</organism>
<comment type="caution">
    <text evidence="4">The sequence shown here is derived from an EMBL/GenBank/DDBJ whole genome shotgun (WGS) entry which is preliminary data.</text>
</comment>
<feature type="region of interest" description="Disordered" evidence="2">
    <location>
        <begin position="438"/>
        <end position="514"/>
    </location>
</feature>
<dbReference type="Proteomes" id="UP001610563">
    <property type="component" value="Unassembled WGS sequence"/>
</dbReference>
<dbReference type="Pfam" id="PF22766">
    <property type="entry name" value="ZW10_C2"/>
    <property type="match status" value="1"/>
</dbReference>